<feature type="domain" description="SCP2" evidence="1">
    <location>
        <begin position="39"/>
        <end position="129"/>
    </location>
</feature>
<organism evidence="2">
    <name type="scientific">marine sediment metagenome</name>
    <dbReference type="NCBI Taxonomy" id="412755"/>
    <lineage>
        <taxon>unclassified sequences</taxon>
        <taxon>metagenomes</taxon>
        <taxon>ecological metagenomes</taxon>
    </lineage>
</organism>
<proteinExistence type="predicted"/>
<gene>
    <name evidence="2" type="ORF">LCGC14_1782460</name>
</gene>
<dbReference type="EMBL" id="LAZR01016878">
    <property type="protein sequence ID" value="KKM02634.1"/>
    <property type="molecule type" value="Genomic_DNA"/>
</dbReference>
<evidence type="ECO:0000259" key="1">
    <source>
        <dbReference type="Pfam" id="PF02036"/>
    </source>
</evidence>
<accession>A0A0F9GV39</accession>
<evidence type="ECO:0000313" key="2">
    <source>
        <dbReference type="EMBL" id="KKM02634.1"/>
    </source>
</evidence>
<dbReference type="SUPFAM" id="SSF55718">
    <property type="entry name" value="SCP-like"/>
    <property type="match status" value="1"/>
</dbReference>
<name>A0A0F9GV39_9ZZZZ</name>
<comment type="caution">
    <text evidence="2">The sequence shown here is derived from an EMBL/GenBank/DDBJ whole genome shotgun (WGS) entry which is preliminary data.</text>
</comment>
<dbReference type="Pfam" id="PF02036">
    <property type="entry name" value="SCP2"/>
    <property type="match status" value="1"/>
</dbReference>
<dbReference type="AlphaFoldDB" id="A0A0F9GV39"/>
<dbReference type="Gene3D" id="3.30.1050.10">
    <property type="entry name" value="SCP2 sterol-binding domain"/>
    <property type="match status" value="1"/>
</dbReference>
<reference evidence="2" key="1">
    <citation type="journal article" date="2015" name="Nature">
        <title>Complex archaea that bridge the gap between prokaryotes and eukaryotes.</title>
        <authorList>
            <person name="Spang A."/>
            <person name="Saw J.H."/>
            <person name="Jorgensen S.L."/>
            <person name="Zaremba-Niedzwiedzka K."/>
            <person name="Martijn J."/>
            <person name="Lind A.E."/>
            <person name="van Eijk R."/>
            <person name="Schleper C."/>
            <person name="Guy L."/>
            <person name="Ettema T.J."/>
        </authorList>
    </citation>
    <scope>NUCLEOTIDE SEQUENCE</scope>
</reference>
<sequence length="143" mass="16956">MIDSKSFRSVLYNLENNDEEFISMVGRVIRFGVSIINNTEELRQEILDYDEIYQIIITDINLNFWIKVSNGSLLYKKGINRKASFRVKYKKDIFINILKHEMYGADAFMKGKIKIDGTLTQGLRFIKLFRFFIKYMENGMKKI</sequence>
<dbReference type="InterPro" id="IPR003033">
    <property type="entry name" value="SCP2_sterol-bd_dom"/>
</dbReference>
<dbReference type="InterPro" id="IPR036527">
    <property type="entry name" value="SCP2_sterol-bd_dom_sf"/>
</dbReference>
<protein>
    <recommendedName>
        <fullName evidence="1">SCP2 domain-containing protein</fullName>
    </recommendedName>
</protein>